<evidence type="ECO:0000259" key="1">
    <source>
        <dbReference type="PROSITE" id="PS50921"/>
    </source>
</evidence>
<dbReference type="InterPro" id="IPR005561">
    <property type="entry name" value="ANTAR"/>
</dbReference>
<feature type="domain" description="ANTAR" evidence="1">
    <location>
        <begin position="366"/>
        <end position="427"/>
    </location>
</feature>
<dbReference type="Gene3D" id="1.10.10.10">
    <property type="entry name" value="Winged helix-like DNA-binding domain superfamily/Winged helix DNA-binding domain"/>
    <property type="match status" value="1"/>
</dbReference>
<protein>
    <submittedName>
        <fullName evidence="2">ANTAR domain-containing protein</fullName>
    </submittedName>
</protein>
<dbReference type="Proteomes" id="UP000198644">
    <property type="component" value="Unassembled WGS sequence"/>
</dbReference>
<evidence type="ECO:0000313" key="3">
    <source>
        <dbReference type="Proteomes" id="UP000198644"/>
    </source>
</evidence>
<dbReference type="Pfam" id="PF03861">
    <property type="entry name" value="ANTAR"/>
    <property type="match status" value="1"/>
</dbReference>
<dbReference type="GO" id="GO:0003723">
    <property type="term" value="F:RNA binding"/>
    <property type="evidence" value="ECO:0007669"/>
    <property type="project" value="InterPro"/>
</dbReference>
<dbReference type="InterPro" id="IPR013587">
    <property type="entry name" value="Nitrate/nitrite_sensing"/>
</dbReference>
<sequence>MMTAEKMGSTHRPRPRATDYLIASKRCELRNLECFLQMGKLVLSIGNLIHHLQRERGASNVYLGSKGERFFDELGAMVSNSNQQQQTFEYELLEIQAELTSHPASISLLNSIAAALHGLDILPVLRADIRRQSVSAEIAIESYNERIRHLLAVVFEAAETVVDPAIAGMLVAMVNLMQGKEMAGQERASGSLGFSRGHFDSALSRRIAHLIDAQERSFAVFERFADEELLMLWQHHTNAEYWRDLQHLRGLACSVGRYKPLDTNLSGQWFELTTQRIDELKRIEDTLEDHFHRRCIARYTEARSALTHEEDLMDALDDAGPDQDPMRALCTGDYPGDKPDAYRSDGVGQKLGRSVFELVQQQAVRLEQLSGELRLAREALEDRRTLEKAVLLLMKRQRISDDEAHKQLRKLAMDQGRKLPEVARSVLEMTALLR</sequence>
<accession>A0A1I6JC49</accession>
<dbReference type="EMBL" id="FOYW01000002">
    <property type="protein sequence ID" value="SFR76484.1"/>
    <property type="molecule type" value="Genomic_DNA"/>
</dbReference>
<name>A0A1I6JC49_9GAMM</name>
<proteinExistence type="predicted"/>
<dbReference type="Pfam" id="PF08376">
    <property type="entry name" value="NIT"/>
    <property type="match status" value="1"/>
</dbReference>
<dbReference type="STRING" id="650891.SAMN05216203_2872"/>
<dbReference type="SUPFAM" id="SSF52172">
    <property type="entry name" value="CheY-like"/>
    <property type="match status" value="1"/>
</dbReference>
<dbReference type="OrthoDB" id="9782798at2"/>
<keyword evidence="3" id="KW-1185">Reference proteome</keyword>
<gene>
    <name evidence="2" type="ORF">SAMN05216203_2872</name>
</gene>
<evidence type="ECO:0000313" key="2">
    <source>
        <dbReference type="EMBL" id="SFR76484.1"/>
    </source>
</evidence>
<dbReference type="SMART" id="SM01012">
    <property type="entry name" value="ANTAR"/>
    <property type="match status" value="1"/>
</dbReference>
<reference evidence="2 3" key="1">
    <citation type="submission" date="2016-10" db="EMBL/GenBank/DDBJ databases">
        <authorList>
            <person name="de Groot N.N."/>
        </authorList>
    </citation>
    <scope>NUCLEOTIDE SEQUENCE [LARGE SCALE GENOMIC DNA]</scope>
    <source>
        <strain evidence="2 3">CGMCC 1.9167</strain>
    </source>
</reference>
<dbReference type="RefSeq" id="WP_092014510.1">
    <property type="nucleotide sequence ID" value="NZ_FOYW01000002.1"/>
</dbReference>
<dbReference type="AlphaFoldDB" id="A0A1I6JC49"/>
<dbReference type="InterPro" id="IPR036388">
    <property type="entry name" value="WH-like_DNA-bd_sf"/>
</dbReference>
<dbReference type="PROSITE" id="PS50921">
    <property type="entry name" value="ANTAR"/>
    <property type="match status" value="1"/>
</dbReference>
<organism evidence="2 3">
    <name type="scientific">Marinobacter daqiaonensis</name>
    <dbReference type="NCBI Taxonomy" id="650891"/>
    <lineage>
        <taxon>Bacteria</taxon>
        <taxon>Pseudomonadati</taxon>
        <taxon>Pseudomonadota</taxon>
        <taxon>Gammaproteobacteria</taxon>
        <taxon>Pseudomonadales</taxon>
        <taxon>Marinobacteraceae</taxon>
        <taxon>Marinobacter</taxon>
    </lineage>
</organism>
<dbReference type="InterPro" id="IPR011006">
    <property type="entry name" value="CheY-like_superfamily"/>
</dbReference>